<dbReference type="Proteomes" id="UP000002668">
    <property type="component" value="Genome"/>
</dbReference>
<evidence type="ECO:0000313" key="2">
    <source>
        <dbReference type="EMBL" id="CBX92659.1"/>
    </source>
</evidence>
<dbReference type="VEuPathDB" id="FungiDB:LEMA_P053650.1"/>
<proteinExistence type="predicted"/>
<reference evidence="3" key="1">
    <citation type="journal article" date="2011" name="Nat. Commun.">
        <title>Effector diversification within compartments of the Leptosphaeria maculans genome affected by Repeat-Induced Point mutations.</title>
        <authorList>
            <person name="Rouxel T."/>
            <person name="Grandaubert J."/>
            <person name="Hane J.K."/>
            <person name="Hoede C."/>
            <person name="van de Wouw A.P."/>
            <person name="Couloux A."/>
            <person name="Dominguez V."/>
            <person name="Anthouard V."/>
            <person name="Bally P."/>
            <person name="Bourras S."/>
            <person name="Cozijnsen A.J."/>
            <person name="Ciuffetti L.M."/>
            <person name="Degrave A."/>
            <person name="Dilmaghani A."/>
            <person name="Duret L."/>
            <person name="Fudal I."/>
            <person name="Goodwin S.B."/>
            <person name="Gout L."/>
            <person name="Glaser N."/>
            <person name="Linglin J."/>
            <person name="Kema G.H.J."/>
            <person name="Lapalu N."/>
            <person name="Lawrence C.B."/>
            <person name="May K."/>
            <person name="Meyer M."/>
            <person name="Ollivier B."/>
            <person name="Poulain J."/>
            <person name="Schoch C.L."/>
            <person name="Simon A."/>
            <person name="Spatafora J.W."/>
            <person name="Stachowiak A."/>
            <person name="Turgeon B.G."/>
            <person name="Tyler B.M."/>
            <person name="Vincent D."/>
            <person name="Weissenbach J."/>
            <person name="Amselem J."/>
            <person name="Quesneville H."/>
            <person name="Oliver R.P."/>
            <person name="Wincker P."/>
            <person name="Balesdent M.-H."/>
            <person name="Howlett B.J."/>
        </authorList>
    </citation>
    <scope>NUCLEOTIDE SEQUENCE [LARGE SCALE GENOMIC DNA]</scope>
    <source>
        <strain evidence="3">JN3 / isolate v23.1.3 / race Av1-4-5-6-7-8</strain>
    </source>
</reference>
<accession>E4ZN56</accession>
<protein>
    <submittedName>
        <fullName evidence="2">Predicted protein</fullName>
    </submittedName>
</protein>
<feature type="region of interest" description="Disordered" evidence="1">
    <location>
        <begin position="80"/>
        <end position="103"/>
    </location>
</feature>
<name>E4ZN56_LEPMJ</name>
<sequence length="103" mass="11156">MVKRRALCLPGGVQTRTANSGQRTANTLSRLGLGTKTRFCFLLGFSLAPALGSVLELGRDKGERANGRTAIEWLATETQPRTGMTMTKKGEKKTRANTKGTRC</sequence>
<dbReference type="AlphaFoldDB" id="E4ZN56"/>
<evidence type="ECO:0000313" key="3">
    <source>
        <dbReference type="Proteomes" id="UP000002668"/>
    </source>
</evidence>
<dbReference type="InParanoid" id="E4ZN56"/>
<dbReference type="HOGENOM" id="CLU_2264240_0_0_1"/>
<feature type="compositionally biased region" description="Basic residues" evidence="1">
    <location>
        <begin position="90"/>
        <end position="103"/>
    </location>
</feature>
<keyword evidence="3" id="KW-1185">Reference proteome</keyword>
<dbReference type="EMBL" id="FP929094">
    <property type="protein sequence ID" value="CBX92659.1"/>
    <property type="molecule type" value="Genomic_DNA"/>
</dbReference>
<evidence type="ECO:0000256" key="1">
    <source>
        <dbReference type="SAM" id="MobiDB-lite"/>
    </source>
</evidence>
<organism evidence="3">
    <name type="scientific">Leptosphaeria maculans (strain JN3 / isolate v23.1.3 / race Av1-4-5-6-7-8)</name>
    <name type="common">Blackleg fungus</name>
    <name type="synonym">Phoma lingam</name>
    <dbReference type="NCBI Taxonomy" id="985895"/>
    <lineage>
        <taxon>Eukaryota</taxon>
        <taxon>Fungi</taxon>
        <taxon>Dikarya</taxon>
        <taxon>Ascomycota</taxon>
        <taxon>Pezizomycotina</taxon>
        <taxon>Dothideomycetes</taxon>
        <taxon>Pleosporomycetidae</taxon>
        <taxon>Pleosporales</taxon>
        <taxon>Pleosporineae</taxon>
        <taxon>Leptosphaeriaceae</taxon>
        <taxon>Plenodomus</taxon>
        <taxon>Plenodomus lingam/Leptosphaeria maculans species complex</taxon>
    </lineage>
</organism>
<gene>
    <name evidence="2" type="ORF">LEMA_P053650.1</name>
</gene>